<feature type="transmembrane region" description="Helical" evidence="9">
    <location>
        <begin position="121"/>
        <end position="142"/>
    </location>
</feature>
<dbReference type="GO" id="GO:1902600">
    <property type="term" value="P:proton transmembrane transport"/>
    <property type="evidence" value="ECO:0007669"/>
    <property type="project" value="InterPro"/>
</dbReference>
<feature type="transmembrane region" description="Helical" evidence="9">
    <location>
        <begin position="337"/>
        <end position="357"/>
    </location>
</feature>
<evidence type="ECO:0000256" key="4">
    <source>
        <dbReference type="ARBA" id="ARBA00022475"/>
    </source>
</evidence>
<feature type="transmembrane region" description="Helical" evidence="9">
    <location>
        <begin position="302"/>
        <end position="325"/>
    </location>
</feature>
<evidence type="ECO:0000256" key="1">
    <source>
        <dbReference type="ARBA" id="ARBA00004651"/>
    </source>
</evidence>
<keyword evidence="6 9" id="KW-1133">Transmembrane helix</keyword>
<keyword evidence="12" id="KW-1185">Reference proteome</keyword>
<dbReference type="InterPro" id="IPR038770">
    <property type="entry name" value="Na+/solute_symporter_sf"/>
</dbReference>
<keyword evidence="4" id="KW-1003">Cell membrane</keyword>
<feature type="transmembrane region" description="Helical" evidence="9">
    <location>
        <begin position="6"/>
        <end position="28"/>
    </location>
</feature>
<dbReference type="InterPro" id="IPR006153">
    <property type="entry name" value="Cation/H_exchanger_TM"/>
</dbReference>
<dbReference type="AlphaFoldDB" id="A0A840C337"/>
<keyword evidence="3" id="KW-0050">Antiport</keyword>
<evidence type="ECO:0000256" key="5">
    <source>
        <dbReference type="ARBA" id="ARBA00022692"/>
    </source>
</evidence>
<feature type="transmembrane region" description="Helical" evidence="9">
    <location>
        <begin position="35"/>
        <end position="55"/>
    </location>
</feature>
<dbReference type="NCBIfam" id="NF003715">
    <property type="entry name" value="PRK05326.1-2"/>
    <property type="match status" value="1"/>
</dbReference>
<dbReference type="Proteomes" id="UP000577362">
    <property type="component" value="Unassembled WGS sequence"/>
</dbReference>
<evidence type="ECO:0000256" key="8">
    <source>
        <dbReference type="ARBA" id="ARBA00023136"/>
    </source>
</evidence>
<feature type="transmembrane region" description="Helical" evidence="9">
    <location>
        <begin position="276"/>
        <end position="296"/>
    </location>
</feature>
<evidence type="ECO:0000313" key="11">
    <source>
        <dbReference type="EMBL" id="MBB4016847.1"/>
    </source>
</evidence>
<sequence>MTSIVILNSLLLFGAGLVVVGIASSLVASRFGAPLLLVFLAIGMLAGENGIGGIPFSDYRATYLVGSLSLAIILFDGGLRTRFAGIRGAVAPAALLATAGVVITAGLTGLVAMLVLDLRPIEALLVGSVVASTDAAAVFFLLRAGGLQLKRRVNATLEVESATNDPAAVFLVVLLVQLIGADGTSSVADLVDLLLRQGIVGAAAGIAGGFAITFVLNRVTFPSGLHPLLVVASAVAIYAMTSLVNGSGFLAVYLAGIIVGNRPVRAFASILSFHNAATWLCQIVMFLMLGLLVTPADLVGHAVPALAIALFLIFIGRPAAVWLCLTPFRFPVREKLFISWVGLRGAVSIFLAAIPMLSQLPQAEVYFNVAFFVVLVSLLLQGWTVTRVAQSTGVALADPAPEVSRVEIDLPGQLDYEMVGYPVLADSPVMDRGGLPPWARAVLIVRRNAVLTPEEAGVLRVGDYGYFLAPPQRVNRLDRLFAPFEGHQGRASAGVFSFGPEIRLGELAQTYGIAVDEDISDQTVGSLFSDTFEEGVREGDRIALGPVTLVARGVDDGVAHTISLILDSEDADVAAVVPTTRLERLMAGTLARLGPLQARLAEATGRLGDRLRAALSKRNERL</sequence>
<comment type="subcellular location">
    <subcellularLocation>
        <location evidence="1">Cell membrane</location>
        <topology evidence="1">Multi-pass membrane protein</topology>
    </subcellularLocation>
</comment>
<feature type="transmembrane region" description="Helical" evidence="9">
    <location>
        <begin position="363"/>
        <end position="380"/>
    </location>
</feature>
<proteinExistence type="predicted"/>
<feature type="transmembrane region" description="Helical" evidence="9">
    <location>
        <begin position="198"/>
        <end position="216"/>
    </location>
</feature>
<feature type="transmembrane region" description="Helical" evidence="9">
    <location>
        <begin position="61"/>
        <end position="79"/>
    </location>
</feature>
<keyword evidence="7" id="KW-0406">Ion transport</keyword>
<keyword evidence="2" id="KW-0813">Transport</keyword>
<dbReference type="Pfam" id="PF00999">
    <property type="entry name" value="Na_H_Exchanger"/>
    <property type="match status" value="1"/>
</dbReference>
<evidence type="ECO:0000256" key="6">
    <source>
        <dbReference type="ARBA" id="ARBA00022989"/>
    </source>
</evidence>
<dbReference type="RefSeq" id="WP_183316431.1">
    <property type="nucleotide sequence ID" value="NZ_JACIEN010000002.1"/>
</dbReference>
<evidence type="ECO:0000256" key="7">
    <source>
        <dbReference type="ARBA" id="ARBA00023065"/>
    </source>
</evidence>
<comment type="caution">
    <text evidence="11">The sequence shown here is derived from an EMBL/GenBank/DDBJ whole genome shotgun (WGS) entry which is preliminary data.</text>
</comment>
<dbReference type="GO" id="GO:0015297">
    <property type="term" value="F:antiporter activity"/>
    <property type="evidence" value="ECO:0007669"/>
    <property type="project" value="UniProtKB-KW"/>
</dbReference>
<evidence type="ECO:0000256" key="3">
    <source>
        <dbReference type="ARBA" id="ARBA00022449"/>
    </source>
</evidence>
<feature type="domain" description="Cation/H+ exchanger transmembrane" evidence="10">
    <location>
        <begin position="22"/>
        <end position="389"/>
    </location>
</feature>
<organism evidence="11 12">
    <name type="scientific">Chelatococcus caeni</name>
    <dbReference type="NCBI Taxonomy" id="1348468"/>
    <lineage>
        <taxon>Bacteria</taxon>
        <taxon>Pseudomonadati</taxon>
        <taxon>Pseudomonadota</taxon>
        <taxon>Alphaproteobacteria</taxon>
        <taxon>Hyphomicrobiales</taxon>
        <taxon>Chelatococcaceae</taxon>
        <taxon>Chelatococcus</taxon>
    </lineage>
</organism>
<dbReference type="EMBL" id="JACIEN010000002">
    <property type="protein sequence ID" value="MBB4016847.1"/>
    <property type="molecule type" value="Genomic_DNA"/>
</dbReference>
<feature type="transmembrane region" description="Helical" evidence="9">
    <location>
        <begin position="91"/>
        <end position="115"/>
    </location>
</feature>
<dbReference type="GO" id="GO:0005886">
    <property type="term" value="C:plasma membrane"/>
    <property type="evidence" value="ECO:0007669"/>
    <property type="project" value="UniProtKB-SubCell"/>
</dbReference>
<dbReference type="PANTHER" id="PTHR32507">
    <property type="entry name" value="NA(+)/H(+) ANTIPORTER 1"/>
    <property type="match status" value="1"/>
</dbReference>
<evidence type="ECO:0000313" key="12">
    <source>
        <dbReference type="Proteomes" id="UP000577362"/>
    </source>
</evidence>
<accession>A0A840C337</accession>
<keyword evidence="8 9" id="KW-0472">Membrane</keyword>
<evidence type="ECO:0000256" key="2">
    <source>
        <dbReference type="ARBA" id="ARBA00022448"/>
    </source>
</evidence>
<feature type="transmembrane region" description="Helical" evidence="9">
    <location>
        <begin position="228"/>
        <end position="255"/>
    </location>
</feature>
<dbReference type="PANTHER" id="PTHR32507:SF7">
    <property type="entry name" value="K(+)_H(+) ANTIPORTER NHAP2"/>
    <property type="match status" value="1"/>
</dbReference>
<dbReference type="NCBIfam" id="NF003714">
    <property type="entry name" value="PRK05326.1-1"/>
    <property type="match status" value="1"/>
</dbReference>
<dbReference type="NCBIfam" id="NF003716">
    <property type="entry name" value="PRK05326.1-3"/>
    <property type="match status" value="1"/>
</dbReference>
<reference evidence="11 12" key="1">
    <citation type="submission" date="2020-08" db="EMBL/GenBank/DDBJ databases">
        <title>Genomic Encyclopedia of Type Strains, Phase IV (KMG-IV): sequencing the most valuable type-strain genomes for metagenomic binning, comparative biology and taxonomic classification.</title>
        <authorList>
            <person name="Goeker M."/>
        </authorList>
    </citation>
    <scope>NUCLEOTIDE SEQUENCE [LARGE SCALE GENOMIC DNA]</scope>
    <source>
        <strain evidence="11 12">DSM 103737</strain>
    </source>
</reference>
<dbReference type="Gene3D" id="1.20.1530.20">
    <property type="match status" value="1"/>
</dbReference>
<keyword evidence="5 9" id="KW-0812">Transmembrane</keyword>
<protein>
    <submittedName>
        <fullName evidence="11">Cell volume regulation protein A</fullName>
    </submittedName>
</protein>
<evidence type="ECO:0000259" key="10">
    <source>
        <dbReference type="Pfam" id="PF00999"/>
    </source>
</evidence>
<name>A0A840C337_9HYPH</name>
<gene>
    <name evidence="11" type="ORF">GGR16_001876</name>
</gene>
<evidence type="ECO:0000256" key="9">
    <source>
        <dbReference type="SAM" id="Phobius"/>
    </source>
</evidence>